<feature type="region of interest" description="Disordered" evidence="5">
    <location>
        <begin position="197"/>
        <end position="218"/>
    </location>
</feature>
<keyword evidence="8" id="KW-1185">Reference proteome</keyword>
<evidence type="ECO:0000256" key="2">
    <source>
        <dbReference type="ARBA" id="ARBA00022771"/>
    </source>
</evidence>
<evidence type="ECO:0000256" key="5">
    <source>
        <dbReference type="SAM" id="MobiDB-lite"/>
    </source>
</evidence>
<feature type="domain" description="SWIM-type" evidence="6">
    <location>
        <begin position="101"/>
        <end position="133"/>
    </location>
</feature>
<accession>A0AAW2CWR2</accession>
<name>A0AAW2CWR2_9ROSI</name>
<dbReference type="PROSITE" id="PS50966">
    <property type="entry name" value="ZF_SWIM"/>
    <property type="match status" value="1"/>
</dbReference>
<dbReference type="SMART" id="SM00575">
    <property type="entry name" value="ZnF_PMZ"/>
    <property type="match status" value="1"/>
</dbReference>
<dbReference type="EMBL" id="JAZDWU010000005">
    <property type="protein sequence ID" value="KAL0001456.1"/>
    <property type="molecule type" value="Genomic_DNA"/>
</dbReference>
<dbReference type="InterPro" id="IPR006564">
    <property type="entry name" value="Znf_PMZ"/>
</dbReference>
<dbReference type="Pfam" id="PF04434">
    <property type="entry name" value="SWIM"/>
    <property type="match status" value="1"/>
</dbReference>
<dbReference type="AlphaFoldDB" id="A0AAW2CWR2"/>
<evidence type="ECO:0000256" key="3">
    <source>
        <dbReference type="ARBA" id="ARBA00022833"/>
    </source>
</evidence>
<comment type="caution">
    <text evidence="7">The sequence shown here is derived from an EMBL/GenBank/DDBJ whole genome shotgun (WGS) entry which is preliminary data.</text>
</comment>
<keyword evidence="2 4" id="KW-0863">Zinc-finger</keyword>
<dbReference type="Proteomes" id="UP001459277">
    <property type="component" value="Unassembled WGS sequence"/>
</dbReference>
<evidence type="ECO:0000256" key="4">
    <source>
        <dbReference type="PROSITE-ProRule" id="PRU00325"/>
    </source>
</evidence>
<keyword evidence="1" id="KW-0479">Metal-binding</keyword>
<dbReference type="PANTHER" id="PTHR31973">
    <property type="entry name" value="POLYPROTEIN, PUTATIVE-RELATED"/>
    <property type="match status" value="1"/>
</dbReference>
<proteinExistence type="predicted"/>
<keyword evidence="3" id="KW-0862">Zinc</keyword>
<dbReference type="PANTHER" id="PTHR31973:SF195">
    <property type="entry name" value="MUDR FAMILY TRANSPOSASE"/>
    <property type="match status" value="1"/>
</dbReference>
<sequence length="218" mass="25140">MITNISECFNGVLKGARGLPIAAMVEFTWSKLIEYFYDRHKEITNKLLEGKKWSTYAFSTWEGNRRKSEKYYLKAFSNQHMIYQVVTSLNMCSAGGGNHSYEVRLQERTCSCGKWQNIGIPCSHAIRVCDAVNIDSITYIHPCYSLDYALNTYSHAFVVPKSQSLWRDPMGPKWLPNPVLLRAKSRLVKSRISNEMDGVRNKDREPGWQREDVDLIES</sequence>
<gene>
    <name evidence="7" type="ORF">SO802_015237</name>
</gene>
<organism evidence="7 8">
    <name type="scientific">Lithocarpus litseifolius</name>
    <dbReference type="NCBI Taxonomy" id="425828"/>
    <lineage>
        <taxon>Eukaryota</taxon>
        <taxon>Viridiplantae</taxon>
        <taxon>Streptophyta</taxon>
        <taxon>Embryophyta</taxon>
        <taxon>Tracheophyta</taxon>
        <taxon>Spermatophyta</taxon>
        <taxon>Magnoliopsida</taxon>
        <taxon>eudicotyledons</taxon>
        <taxon>Gunneridae</taxon>
        <taxon>Pentapetalae</taxon>
        <taxon>rosids</taxon>
        <taxon>fabids</taxon>
        <taxon>Fagales</taxon>
        <taxon>Fagaceae</taxon>
        <taxon>Lithocarpus</taxon>
    </lineage>
</organism>
<dbReference type="InterPro" id="IPR007527">
    <property type="entry name" value="Znf_SWIM"/>
</dbReference>
<evidence type="ECO:0000313" key="8">
    <source>
        <dbReference type="Proteomes" id="UP001459277"/>
    </source>
</evidence>
<reference evidence="7 8" key="1">
    <citation type="submission" date="2024-01" db="EMBL/GenBank/DDBJ databases">
        <title>A telomere-to-telomere, gap-free genome of sweet tea (Lithocarpus litseifolius).</title>
        <authorList>
            <person name="Zhou J."/>
        </authorList>
    </citation>
    <scope>NUCLEOTIDE SEQUENCE [LARGE SCALE GENOMIC DNA]</scope>
    <source>
        <strain evidence="7">Zhou-2022a</strain>
        <tissue evidence="7">Leaf</tissue>
    </source>
</reference>
<dbReference type="GO" id="GO:0008270">
    <property type="term" value="F:zinc ion binding"/>
    <property type="evidence" value="ECO:0007669"/>
    <property type="project" value="UniProtKB-KW"/>
</dbReference>
<evidence type="ECO:0000256" key="1">
    <source>
        <dbReference type="ARBA" id="ARBA00022723"/>
    </source>
</evidence>
<evidence type="ECO:0000259" key="6">
    <source>
        <dbReference type="PROSITE" id="PS50966"/>
    </source>
</evidence>
<protein>
    <recommendedName>
        <fullName evidence="6">SWIM-type domain-containing protein</fullName>
    </recommendedName>
</protein>
<evidence type="ECO:0000313" key="7">
    <source>
        <dbReference type="EMBL" id="KAL0001456.1"/>
    </source>
</evidence>